<dbReference type="GO" id="GO:0043565">
    <property type="term" value="F:sequence-specific DNA binding"/>
    <property type="evidence" value="ECO:0007669"/>
    <property type="project" value="InterPro"/>
</dbReference>
<dbReference type="AlphaFoldDB" id="A0A4V5P0W3"/>
<evidence type="ECO:0000256" key="1">
    <source>
        <dbReference type="ARBA" id="ARBA00023015"/>
    </source>
</evidence>
<keyword evidence="2" id="KW-0238">DNA-binding</keyword>
<feature type="domain" description="HTH araC/xylS-type" evidence="4">
    <location>
        <begin position="186"/>
        <end position="284"/>
    </location>
</feature>
<dbReference type="InterPro" id="IPR009057">
    <property type="entry name" value="Homeodomain-like_sf"/>
</dbReference>
<dbReference type="PANTHER" id="PTHR43280:SF2">
    <property type="entry name" value="HTH-TYPE TRANSCRIPTIONAL REGULATOR EXSA"/>
    <property type="match status" value="1"/>
</dbReference>
<evidence type="ECO:0000256" key="2">
    <source>
        <dbReference type="ARBA" id="ARBA00023125"/>
    </source>
</evidence>
<dbReference type="InterPro" id="IPR003313">
    <property type="entry name" value="AraC-bd"/>
</dbReference>
<proteinExistence type="predicted"/>
<dbReference type="SUPFAM" id="SSF46689">
    <property type="entry name" value="Homeodomain-like"/>
    <property type="match status" value="2"/>
</dbReference>
<comment type="caution">
    <text evidence="5">The sequence shown here is derived from an EMBL/GenBank/DDBJ whole genome shotgun (WGS) entry which is preliminary data.</text>
</comment>
<name>A0A4V5P0W3_9BACI</name>
<dbReference type="Pfam" id="PF12833">
    <property type="entry name" value="HTH_18"/>
    <property type="match status" value="1"/>
</dbReference>
<protein>
    <submittedName>
        <fullName evidence="5">Helix-turn-helix domain-containing protein</fullName>
    </submittedName>
</protein>
<dbReference type="GO" id="GO:0003700">
    <property type="term" value="F:DNA-binding transcription factor activity"/>
    <property type="evidence" value="ECO:0007669"/>
    <property type="project" value="InterPro"/>
</dbReference>
<dbReference type="InterPro" id="IPR018060">
    <property type="entry name" value="HTH_AraC"/>
</dbReference>
<dbReference type="InterPro" id="IPR037923">
    <property type="entry name" value="HTH-like"/>
</dbReference>
<dbReference type="SMART" id="SM00342">
    <property type="entry name" value="HTH_ARAC"/>
    <property type="match status" value="1"/>
</dbReference>
<accession>A0A4V5P0W3</accession>
<keyword evidence="3" id="KW-0804">Transcription</keyword>
<dbReference type="Pfam" id="PF02311">
    <property type="entry name" value="AraC_binding"/>
    <property type="match status" value="1"/>
</dbReference>
<dbReference type="EMBL" id="SWBM01000005">
    <property type="protein sequence ID" value="TKC15430.1"/>
    <property type="molecule type" value="Genomic_DNA"/>
</dbReference>
<keyword evidence="6" id="KW-1185">Reference proteome</keyword>
<dbReference type="InterPro" id="IPR018062">
    <property type="entry name" value="HTH_AraC-typ_CS"/>
</dbReference>
<organism evidence="5 6">
    <name type="scientific">Robertmurraya kyonggiensis</name>
    <dbReference type="NCBI Taxonomy" id="1037680"/>
    <lineage>
        <taxon>Bacteria</taxon>
        <taxon>Bacillati</taxon>
        <taxon>Bacillota</taxon>
        <taxon>Bacilli</taxon>
        <taxon>Bacillales</taxon>
        <taxon>Bacillaceae</taxon>
        <taxon>Robertmurraya</taxon>
    </lineage>
</organism>
<evidence type="ECO:0000259" key="4">
    <source>
        <dbReference type="PROSITE" id="PS01124"/>
    </source>
</evidence>
<dbReference type="Gene3D" id="1.10.10.60">
    <property type="entry name" value="Homeodomain-like"/>
    <property type="match status" value="2"/>
</dbReference>
<dbReference type="PRINTS" id="PR00032">
    <property type="entry name" value="HTHARAC"/>
</dbReference>
<dbReference type="InterPro" id="IPR020449">
    <property type="entry name" value="Tscrpt_reg_AraC-type_HTH"/>
</dbReference>
<dbReference type="Proteomes" id="UP000307756">
    <property type="component" value="Unassembled WGS sequence"/>
</dbReference>
<evidence type="ECO:0000313" key="5">
    <source>
        <dbReference type="EMBL" id="TKC15430.1"/>
    </source>
</evidence>
<evidence type="ECO:0000256" key="3">
    <source>
        <dbReference type="ARBA" id="ARBA00023163"/>
    </source>
</evidence>
<reference evidence="5 6" key="1">
    <citation type="journal article" date="2011" name="J. Microbiol.">
        <title>Bacillus kyonggiensis sp. nov., isolated from soil of a lettuce field.</title>
        <authorList>
            <person name="Dong K."/>
            <person name="Lee S."/>
        </authorList>
    </citation>
    <scope>NUCLEOTIDE SEQUENCE [LARGE SCALE GENOMIC DNA]</scope>
    <source>
        <strain evidence="5 6">NB22</strain>
    </source>
</reference>
<dbReference type="SUPFAM" id="SSF51215">
    <property type="entry name" value="Regulatory protein AraC"/>
    <property type="match status" value="1"/>
</dbReference>
<gene>
    <name evidence="5" type="ORF">FA727_18575</name>
</gene>
<dbReference type="PANTHER" id="PTHR43280">
    <property type="entry name" value="ARAC-FAMILY TRANSCRIPTIONAL REGULATOR"/>
    <property type="match status" value="1"/>
</dbReference>
<dbReference type="PROSITE" id="PS00041">
    <property type="entry name" value="HTH_ARAC_FAMILY_1"/>
    <property type="match status" value="1"/>
</dbReference>
<keyword evidence="1" id="KW-0805">Transcription regulation</keyword>
<dbReference type="RefSeq" id="WP_136833037.1">
    <property type="nucleotide sequence ID" value="NZ_SWBM01000005.1"/>
</dbReference>
<dbReference type="OrthoDB" id="192171at2"/>
<dbReference type="PROSITE" id="PS01124">
    <property type="entry name" value="HTH_ARAC_FAMILY_2"/>
    <property type="match status" value="1"/>
</dbReference>
<evidence type="ECO:0000313" key="6">
    <source>
        <dbReference type="Proteomes" id="UP000307756"/>
    </source>
</evidence>
<sequence length="294" mass="34441">MLHLTAPPLPVLLDAGEDTYESGQSHPNRHRIGVFDVLVVTKGTLFMQEGEKKYEVKSGHCLILYPDRHHFSYQPCEEETHFYWFHFVTPKEWKELKEPGHIQNMTEGEQSRNPFTEFPFGIVVPNFCLLHNWKVAEHLCQQIVKTGHELNNNWEWQRQILFQQLLNVLSEHAQLEKMMPSLAVAEQAAAYIRKNYRRKITYAELGEALSFHPNHIARCMISSFGFTPIEYLNRIRIDQAKLLMVSKDWSIEKVSENCGFSQMSYFSRLFKKQEGISPNEFRKKYLGAAKSAYW</sequence>